<proteinExistence type="predicted"/>
<keyword evidence="3" id="KW-1185">Reference proteome</keyword>
<organism evidence="2 3">
    <name type="scientific">Frankia canadensis</name>
    <dbReference type="NCBI Taxonomy" id="1836972"/>
    <lineage>
        <taxon>Bacteria</taxon>
        <taxon>Bacillati</taxon>
        <taxon>Actinomycetota</taxon>
        <taxon>Actinomycetes</taxon>
        <taxon>Frankiales</taxon>
        <taxon>Frankiaceae</taxon>
        <taxon>Frankia</taxon>
    </lineage>
</organism>
<dbReference type="AlphaFoldDB" id="A0A2I2KZ97"/>
<accession>A0A2I2KZ97</accession>
<evidence type="ECO:0000256" key="1">
    <source>
        <dbReference type="SAM" id="MobiDB-lite"/>
    </source>
</evidence>
<dbReference type="Proteomes" id="UP000234331">
    <property type="component" value="Unassembled WGS sequence"/>
</dbReference>
<feature type="region of interest" description="Disordered" evidence="1">
    <location>
        <begin position="28"/>
        <end position="52"/>
    </location>
</feature>
<gene>
    <name evidence="2" type="ORF">FRACA_580021</name>
</gene>
<evidence type="ECO:0000313" key="2">
    <source>
        <dbReference type="EMBL" id="SNQ50970.1"/>
    </source>
</evidence>
<name>A0A2I2KZ97_9ACTN</name>
<reference evidence="2 3" key="1">
    <citation type="submission" date="2017-06" db="EMBL/GenBank/DDBJ databases">
        <authorList>
            <person name="Kim H.J."/>
            <person name="Triplett B.A."/>
        </authorList>
    </citation>
    <scope>NUCLEOTIDE SEQUENCE [LARGE SCALE GENOMIC DNA]</scope>
    <source>
        <strain evidence="2">FRACA_ARgP5</strain>
    </source>
</reference>
<feature type="region of interest" description="Disordered" evidence="1">
    <location>
        <begin position="89"/>
        <end position="109"/>
    </location>
</feature>
<protein>
    <submittedName>
        <fullName evidence="2">Uncharacterized protein</fullName>
    </submittedName>
</protein>
<sequence>MFTEDMSGIRGSRGVGYAVIARGGAVRPGGAHNTSAAGGVVRGHRALSPRSAVSPRSSVGIVLGSDIVIGTGIAPAVVSDVARLRPITARDKHGSTGRDGLPAAGGHHG</sequence>
<dbReference type="EMBL" id="FZMO01000523">
    <property type="protein sequence ID" value="SNQ50970.1"/>
    <property type="molecule type" value="Genomic_DNA"/>
</dbReference>
<evidence type="ECO:0000313" key="3">
    <source>
        <dbReference type="Proteomes" id="UP000234331"/>
    </source>
</evidence>